<dbReference type="PANTHER" id="PTHR28142:SF1">
    <property type="entry name" value="MITOCHONDRIAL INNER MEMBRANE I-AAA PROTEASE SUPERCOMPLEX SUBUNIT MGR3-RELATED"/>
    <property type="match status" value="1"/>
</dbReference>
<keyword evidence="2" id="KW-0812">Transmembrane</keyword>
<dbReference type="GO" id="GO:0051787">
    <property type="term" value="F:misfolded protein binding"/>
    <property type="evidence" value="ECO:0007669"/>
    <property type="project" value="TreeGrafter"/>
</dbReference>
<organism evidence="3 4">
    <name type="scientific">Claviceps arundinis</name>
    <dbReference type="NCBI Taxonomy" id="1623583"/>
    <lineage>
        <taxon>Eukaryota</taxon>
        <taxon>Fungi</taxon>
        <taxon>Dikarya</taxon>
        <taxon>Ascomycota</taxon>
        <taxon>Pezizomycotina</taxon>
        <taxon>Sordariomycetes</taxon>
        <taxon>Hypocreomycetidae</taxon>
        <taxon>Hypocreales</taxon>
        <taxon>Clavicipitaceae</taxon>
        <taxon>Claviceps</taxon>
    </lineage>
</organism>
<feature type="region of interest" description="Disordered" evidence="1">
    <location>
        <begin position="50"/>
        <end position="74"/>
    </location>
</feature>
<dbReference type="InterPro" id="IPR011990">
    <property type="entry name" value="TPR-like_helical_dom_sf"/>
</dbReference>
<dbReference type="CDD" id="cd24145">
    <property type="entry name" value="Mgr3-like"/>
    <property type="match status" value="1"/>
</dbReference>
<dbReference type="GO" id="GO:0031942">
    <property type="term" value="C:i-AAA complex"/>
    <property type="evidence" value="ECO:0007669"/>
    <property type="project" value="TreeGrafter"/>
</dbReference>
<dbReference type="Proteomes" id="UP000784919">
    <property type="component" value="Unassembled WGS sequence"/>
</dbReference>
<reference evidence="3" key="1">
    <citation type="journal article" date="2020" name="bioRxiv">
        <title>Whole genome comparisons of ergot fungi reveals the divergence and evolution of species within the genus Claviceps are the result of varying mechanisms driving genome evolution and host range expansion.</title>
        <authorList>
            <person name="Wyka S.A."/>
            <person name="Mondo S.J."/>
            <person name="Liu M."/>
            <person name="Dettman J."/>
            <person name="Nalam V."/>
            <person name="Broders K.D."/>
        </authorList>
    </citation>
    <scope>NUCLEOTIDE SEQUENCE</scope>
    <source>
        <strain evidence="3">CCC 1102</strain>
    </source>
</reference>
<dbReference type="Gene3D" id="1.25.40.10">
    <property type="entry name" value="Tetratricopeptide repeat domain"/>
    <property type="match status" value="1"/>
</dbReference>
<sequence length="541" mass="59549">MSFAAIASLRPLRSTCSRHAITSGLLSVKVQSASTTLTFRAVVSLPQAHQRRCQSQSSTPRNGTQPSRKQGQPQINFRQAAARTLGATLRNIAVALSPRGIRSACRDAPVQTSLTIVLLVLLAAVSFFAIRSFVPAFYNSELSRFPEPVANSLRKALYYSNYYPDPKLALKFYKQAMRQATEVGLDPFSDEFLGIRIQVAAWLEKVNNYQSSIDVLESVLRDCNKWIATMDKSVSEGKVTEAGLLKPEFAIAPSDSKVAAQSTDAPETARVAAPAKSEKEPSVVAETLWRKRQRLLAKAVATAVKLGELYATDYVQEDEKSHEYLVWAVEQSLKEFRRRASEGTKPGEQAWLSATELGAIMESLGRDYERRSQFQLAVPLFFQALKVCDSPCHRAVIMNNLSACFAQQQQEQRKQPAAALDASEAELSKAIRAILSVPGQPAAAVPQTRSECLDAALNWAQQAHRHSQDVKGEARTEECDEACAVALCNWADVAAMLGKKDLARQKYEQCIVMSDKMGFSSGAEHARDGLANLMPLSQYKK</sequence>
<evidence type="ECO:0000313" key="4">
    <source>
        <dbReference type="Proteomes" id="UP000784919"/>
    </source>
</evidence>
<feature type="transmembrane region" description="Helical" evidence="2">
    <location>
        <begin position="116"/>
        <end position="138"/>
    </location>
</feature>
<keyword evidence="2" id="KW-1133">Transmembrane helix</keyword>
<evidence type="ECO:0000313" key="3">
    <source>
        <dbReference type="EMBL" id="KAG5964923.1"/>
    </source>
</evidence>
<feature type="region of interest" description="Disordered" evidence="1">
    <location>
        <begin position="257"/>
        <end position="276"/>
    </location>
</feature>
<evidence type="ECO:0000256" key="2">
    <source>
        <dbReference type="SAM" id="Phobius"/>
    </source>
</evidence>
<name>A0A9P7SPT4_9HYPO</name>
<protein>
    <recommendedName>
        <fullName evidence="5">TPR Domain containing protein</fullName>
    </recommendedName>
</protein>
<evidence type="ECO:0000256" key="1">
    <source>
        <dbReference type="SAM" id="MobiDB-lite"/>
    </source>
</evidence>
<keyword evidence="2" id="KW-0472">Membrane</keyword>
<dbReference type="OrthoDB" id="10050400at2759"/>
<accession>A0A9P7SPT4</accession>
<dbReference type="PANTHER" id="PTHR28142">
    <property type="entry name" value="MITOCHONDRIAL INNER MEMBRANE I-AAA PROTEASE SUPERCOMPLEX SUBUNIT MGR3-RELATED"/>
    <property type="match status" value="1"/>
</dbReference>
<proteinExistence type="predicted"/>
<comment type="caution">
    <text evidence="3">The sequence shown here is derived from an EMBL/GenBank/DDBJ whole genome shotgun (WGS) entry which is preliminary data.</text>
</comment>
<feature type="compositionally biased region" description="Polar residues" evidence="1">
    <location>
        <begin position="53"/>
        <end position="74"/>
    </location>
</feature>
<gene>
    <name evidence="3" type="ORF">E4U56_002031</name>
</gene>
<dbReference type="GO" id="GO:0006515">
    <property type="term" value="P:protein quality control for misfolded or incompletely synthesized proteins"/>
    <property type="evidence" value="ECO:0007669"/>
    <property type="project" value="TreeGrafter"/>
</dbReference>
<dbReference type="AlphaFoldDB" id="A0A9P7SPT4"/>
<dbReference type="SUPFAM" id="SSF48452">
    <property type="entry name" value="TPR-like"/>
    <property type="match status" value="1"/>
</dbReference>
<dbReference type="InterPro" id="IPR040201">
    <property type="entry name" value="Mrg3-like"/>
</dbReference>
<evidence type="ECO:0008006" key="5">
    <source>
        <dbReference type="Google" id="ProtNLM"/>
    </source>
</evidence>
<dbReference type="EMBL" id="SRPS01000161">
    <property type="protein sequence ID" value="KAG5964923.1"/>
    <property type="molecule type" value="Genomic_DNA"/>
</dbReference>